<dbReference type="EMBL" id="MT143892">
    <property type="protein sequence ID" value="QJB04906.1"/>
    <property type="molecule type" value="Genomic_DNA"/>
</dbReference>
<organism evidence="2">
    <name type="scientific">viral metagenome</name>
    <dbReference type="NCBI Taxonomy" id="1070528"/>
    <lineage>
        <taxon>unclassified sequences</taxon>
        <taxon>metagenomes</taxon>
        <taxon>organismal metagenomes</taxon>
    </lineage>
</organism>
<proteinExistence type="predicted"/>
<name>A0A6M3MHM2_9ZZZZ</name>
<gene>
    <name evidence="1" type="ORF">MM171A00156_0010</name>
    <name evidence="2" type="ORF">MM171B00154_0017</name>
</gene>
<reference evidence="2" key="1">
    <citation type="submission" date="2020-03" db="EMBL/GenBank/DDBJ databases">
        <title>The deep terrestrial virosphere.</title>
        <authorList>
            <person name="Holmfeldt K."/>
            <person name="Nilsson E."/>
            <person name="Simone D."/>
            <person name="Lopez-Fernandez M."/>
            <person name="Wu X."/>
            <person name="de Brujin I."/>
            <person name="Lundin D."/>
            <person name="Andersson A."/>
            <person name="Bertilsson S."/>
            <person name="Dopson M."/>
        </authorList>
    </citation>
    <scope>NUCLEOTIDE SEQUENCE</scope>
    <source>
        <strain evidence="1">MM171A00156</strain>
        <strain evidence="2">MM171B00154</strain>
    </source>
</reference>
<sequence>MRHVTVYESKNHAPREPTHIIMSAEGREIRGVVSIGMTKEAIYARKTGPVECTLEFELGKSEPVIAKFIFESTCAT</sequence>
<evidence type="ECO:0000313" key="1">
    <source>
        <dbReference type="EMBL" id="QJB00916.1"/>
    </source>
</evidence>
<dbReference type="EMBL" id="MT143703">
    <property type="protein sequence ID" value="QJB00916.1"/>
    <property type="molecule type" value="Genomic_DNA"/>
</dbReference>
<protein>
    <submittedName>
        <fullName evidence="2">Uncharacterized protein</fullName>
    </submittedName>
</protein>
<dbReference type="AlphaFoldDB" id="A0A6M3MHM2"/>
<accession>A0A6M3MHM2</accession>
<evidence type="ECO:0000313" key="2">
    <source>
        <dbReference type="EMBL" id="QJB04906.1"/>
    </source>
</evidence>